<evidence type="ECO:0000256" key="5">
    <source>
        <dbReference type="SAM" id="Phobius"/>
    </source>
</evidence>
<dbReference type="PANTHER" id="PTHR24064">
    <property type="entry name" value="SOLUTE CARRIER FAMILY 22 MEMBER"/>
    <property type="match status" value="1"/>
</dbReference>
<protein>
    <submittedName>
        <fullName evidence="7">Uncharacterized protein</fullName>
    </submittedName>
</protein>
<evidence type="ECO:0000256" key="1">
    <source>
        <dbReference type="ARBA" id="ARBA00004141"/>
    </source>
</evidence>
<keyword evidence="4 5" id="KW-0472">Membrane</keyword>
<evidence type="ECO:0000313" key="6">
    <source>
        <dbReference type="Proteomes" id="UP000887540"/>
    </source>
</evidence>
<comment type="subcellular location">
    <subcellularLocation>
        <location evidence="1">Membrane</location>
        <topology evidence="1">Multi-pass membrane protein</topology>
    </subcellularLocation>
</comment>
<reference evidence="7" key="1">
    <citation type="submission" date="2022-11" db="UniProtKB">
        <authorList>
            <consortium name="WormBaseParasite"/>
        </authorList>
    </citation>
    <scope>IDENTIFICATION</scope>
</reference>
<dbReference type="Proteomes" id="UP000887540">
    <property type="component" value="Unplaced"/>
</dbReference>
<evidence type="ECO:0000256" key="4">
    <source>
        <dbReference type="ARBA" id="ARBA00023136"/>
    </source>
</evidence>
<keyword evidence="3 5" id="KW-1133">Transmembrane helix</keyword>
<evidence type="ECO:0000313" key="7">
    <source>
        <dbReference type="WBParaSite" id="ACRNAN_scaffold3396.g22189.t1"/>
    </source>
</evidence>
<proteinExistence type="predicted"/>
<keyword evidence="2 5" id="KW-0812">Transmembrane</keyword>
<evidence type="ECO:0000256" key="3">
    <source>
        <dbReference type="ARBA" id="ARBA00022989"/>
    </source>
</evidence>
<organism evidence="6 7">
    <name type="scientific">Acrobeloides nanus</name>
    <dbReference type="NCBI Taxonomy" id="290746"/>
    <lineage>
        <taxon>Eukaryota</taxon>
        <taxon>Metazoa</taxon>
        <taxon>Ecdysozoa</taxon>
        <taxon>Nematoda</taxon>
        <taxon>Chromadorea</taxon>
        <taxon>Rhabditida</taxon>
        <taxon>Tylenchina</taxon>
        <taxon>Cephalobomorpha</taxon>
        <taxon>Cephaloboidea</taxon>
        <taxon>Cephalobidae</taxon>
        <taxon>Acrobeloides</taxon>
    </lineage>
</organism>
<name>A0A914DNU8_9BILA</name>
<dbReference type="GO" id="GO:0016020">
    <property type="term" value="C:membrane"/>
    <property type="evidence" value="ECO:0007669"/>
    <property type="project" value="UniProtKB-SubCell"/>
</dbReference>
<dbReference type="GO" id="GO:0022857">
    <property type="term" value="F:transmembrane transporter activity"/>
    <property type="evidence" value="ECO:0007669"/>
    <property type="project" value="InterPro"/>
</dbReference>
<accession>A0A914DNU8</accession>
<dbReference type="InterPro" id="IPR005828">
    <property type="entry name" value="MFS_sugar_transport-like"/>
</dbReference>
<dbReference type="WBParaSite" id="ACRNAN_scaffold3396.g22189.t1">
    <property type="protein sequence ID" value="ACRNAN_scaffold3396.g22189.t1"/>
    <property type="gene ID" value="ACRNAN_scaffold3396.g22189"/>
</dbReference>
<keyword evidence="6" id="KW-1185">Reference proteome</keyword>
<dbReference type="SUPFAM" id="SSF103473">
    <property type="entry name" value="MFS general substrate transporter"/>
    <property type="match status" value="1"/>
</dbReference>
<dbReference type="AlphaFoldDB" id="A0A914DNU8"/>
<feature type="transmembrane region" description="Helical" evidence="5">
    <location>
        <begin position="200"/>
        <end position="220"/>
    </location>
</feature>
<evidence type="ECO:0000256" key="2">
    <source>
        <dbReference type="ARBA" id="ARBA00022692"/>
    </source>
</evidence>
<dbReference type="InterPro" id="IPR036259">
    <property type="entry name" value="MFS_trans_sf"/>
</dbReference>
<dbReference type="Pfam" id="PF00083">
    <property type="entry name" value="Sugar_tr"/>
    <property type="match status" value="1"/>
</dbReference>
<dbReference type="Gene3D" id="1.20.1250.20">
    <property type="entry name" value="MFS general substrate transporter like domains"/>
    <property type="match status" value="1"/>
</dbReference>
<sequence>MDKNTKQPKNLDEIYKSIKSYGYYQMFFLAVMQYSCWIEAGNRAIESLGLLIPTYKCFDKNLEFELNSTQIHLNASNACRLIRACQNLTLEKAWTSLHEEFEWFCESESLKSTLPSLLPFAGLLSFVIAGHVSDYLGRKWIIISGYSIQLLCGFLEALAPNMGVYMGIHVIKMFARNLSGGAAFVLAIESVHSKYRLIQAFGFQFSIGYMLAGLTCYLTGHWRRQLLLINFLGIPLLFIKLLKLEESPRFLIQKQKYAE</sequence>